<dbReference type="Proteomes" id="UP000297891">
    <property type="component" value="Unassembled WGS sequence"/>
</dbReference>
<protein>
    <submittedName>
        <fullName evidence="3">TrkA family potassium uptake protein</fullName>
    </submittedName>
</protein>
<evidence type="ECO:0000259" key="2">
    <source>
        <dbReference type="PROSITE" id="PS51202"/>
    </source>
</evidence>
<dbReference type="Pfam" id="PF02254">
    <property type="entry name" value="TrkA_N"/>
    <property type="match status" value="1"/>
</dbReference>
<dbReference type="PROSITE" id="PS51201">
    <property type="entry name" value="RCK_N"/>
    <property type="match status" value="1"/>
</dbReference>
<dbReference type="SUPFAM" id="SSF116726">
    <property type="entry name" value="TrkA C-terminal domain-like"/>
    <property type="match status" value="1"/>
</dbReference>
<dbReference type="Gene3D" id="3.40.50.720">
    <property type="entry name" value="NAD(P)-binding Rossmann-like Domain"/>
    <property type="match status" value="1"/>
</dbReference>
<dbReference type="Pfam" id="PF02080">
    <property type="entry name" value="TrkA_C"/>
    <property type="match status" value="1"/>
</dbReference>
<dbReference type="RefSeq" id="WP_100789464.1">
    <property type="nucleotide sequence ID" value="NZ_NPDQ01000002.1"/>
</dbReference>
<proteinExistence type="predicted"/>
<evidence type="ECO:0000313" key="3">
    <source>
        <dbReference type="EMBL" id="TGK96272.1"/>
    </source>
</evidence>
<dbReference type="PANTHER" id="PTHR43833">
    <property type="entry name" value="POTASSIUM CHANNEL PROTEIN 2-RELATED-RELATED"/>
    <property type="match status" value="1"/>
</dbReference>
<dbReference type="EMBL" id="RQFP01000001">
    <property type="protein sequence ID" value="TGK96272.1"/>
    <property type="molecule type" value="Genomic_DNA"/>
</dbReference>
<dbReference type="PANTHER" id="PTHR43833:SF7">
    <property type="entry name" value="KTR SYSTEM POTASSIUM UPTAKE PROTEIN C"/>
    <property type="match status" value="1"/>
</dbReference>
<dbReference type="InterPro" id="IPR050721">
    <property type="entry name" value="Trk_Ktr_HKT_K-transport"/>
</dbReference>
<dbReference type="InterPro" id="IPR036721">
    <property type="entry name" value="RCK_C_sf"/>
</dbReference>
<dbReference type="InterPro" id="IPR006037">
    <property type="entry name" value="RCK_C"/>
</dbReference>
<dbReference type="PROSITE" id="PS51202">
    <property type="entry name" value="RCK_C"/>
    <property type="match status" value="1"/>
</dbReference>
<name>A0A2M9Y3M9_9LEPT</name>
<dbReference type="GO" id="GO:0006813">
    <property type="term" value="P:potassium ion transport"/>
    <property type="evidence" value="ECO:0007669"/>
    <property type="project" value="InterPro"/>
</dbReference>
<dbReference type="GO" id="GO:0008324">
    <property type="term" value="F:monoatomic cation transmembrane transporter activity"/>
    <property type="evidence" value="ECO:0007669"/>
    <property type="project" value="InterPro"/>
</dbReference>
<dbReference type="AlphaFoldDB" id="A0A2M9Y3M9"/>
<dbReference type="SUPFAM" id="SSF51735">
    <property type="entry name" value="NAD(P)-binding Rossmann-fold domains"/>
    <property type="match status" value="1"/>
</dbReference>
<sequence>MQRKKIAVIGIGSFGKLFVRYLFEDGHEIIAIDKDPVIIDSIKDNVTIAVALDATDEHALRSQGIADVDYAVIALADDFETSIICADSLKKCGVKNIYARYQTPLQMKVLELLGIKDLFNPEERAARSMAETLSFSGMKSSFLLSDEYSVVEVTVPKRYINQTIADADLRHKYNINVITVKRPFTQKDSKRASDSKSEKILGIPHGNTILKEEDVIVLFGSQTDLARFLES</sequence>
<gene>
    <name evidence="3" type="ORF">EHQ30_06605</name>
</gene>
<keyword evidence="4" id="KW-1185">Reference proteome</keyword>
<dbReference type="Gene3D" id="3.30.70.1450">
    <property type="entry name" value="Regulator of K+ conductance, C-terminal domain"/>
    <property type="match status" value="1"/>
</dbReference>
<evidence type="ECO:0000259" key="1">
    <source>
        <dbReference type="PROSITE" id="PS51201"/>
    </source>
</evidence>
<feature type="domain" description="RCK N-terminal" evidence="1">
    <location>
        <begin position="3"/>
        <end position="123"/>
    </location>
</feature>
<organism evidence="3 4">
    <name type="scientific">Leptospira brenneri</name>
    <dbReference type="NCBI Taxonomy" id="2023182"/>
    <lineage>
        <taxon>Bacteria</taxon>
        <taxon>Pseudomonadati</taxon>
        <taxon>Spirochaetota</taxon>
        <taxon>Spirochaetia</taxon>
        <taxon>Leptospirales</taxon>
        <taxon>Leptospiraceae</taxon>
        <taxon>Leptospira</taxon>
    </lineage>
</organism>
<feature type="domain" description="RCK C-terminal" evidence="2">
    <location>
        <begin position="138"/>
        <end position="231"/>
    </location>
</feature>
<evidence type="ECO:0000313" key="4">
    <source>
        <dbReference type="Proteomes" id="UP000297891"/>
    </source>
</evidence>
<dbReference type="OrthoDB" id="9776294at2"/>
<dbReference type="InterPro" id="IPR003148">
    <property type="entry name" value="RCK_N"/>
</dbReference>
<dbReference type="InterPro" id="IPR036291">
    <property type="entry name" value="NAD(P)-bd_dom_sf"/>
</dbReference>
<accession>A0A2M9Y3M9</accession>
<reference evidence="3" key="1">
    <citation type="journal article" date="2019" name="PLoS Negl. Trop. Dis.">
        <title>Revisiting the worldwide diversity of Leptospira species in the environment.</title>
        <authorList>
            <person name="Vincent A.T."/>
            <person name="Schiettekatte O."/>
            <person name="Bourhy P."/>
            <person name="Veyrier F.J."/>
            <person name="Picardeau M."/>
        </authorList>
    </citation>
    <scope>NUCLEOTIDE SEQUENCE [LARGE SCALE GENOMIC DNA]</scope>
    <source>
        <strain evidence="3">201800277</strain>
    </source>
</reference>
<comment type="caution">
    <text evidence="3">The sequence shown here is derived from an EMBL/GenBank/DDBJ whole genome shotgun (WGS) entry which is preliminary data.</text>
</comment>